<name>A0A382EVA8_9ZZZZ</name>
<dbReference type="NCBIfam" id="NF038038">
    <property type="entry name" value="cytoc_DsrJ"/>
    <property type="match status" value="1"/>
</dbReference>
<sequence length="152" mass="17461">MLGATFPFWQSIDPEDFPKVAMETKGEQCVAPAEYMRKNHMLLLNNWRDSVVRDGERFHIMPDGSRVEKSLTKTCLGCHVSKKQFCEECHTYASVKPYCWECHVVPKSGGHTELSGIETDEIKQQELLNNLLARNQQFSDSNLQLLEVKNDQ</sequence>
<organism evidence="1">
    <name type="scientific">marine metagenome</name>
    <dbReference type="NCBI Taxonomy" id="408172"/>
    <lineage>
        <taxon>unclassified sequences</taxon>
        <taxon>metagenomes</taxon>
        <taxon>ecological metagenomes</taxon>
    </lineage>
</organism>
<dbReference type="SUPFAM" id="SSF48695">
    <property type="entry name" value="Multiheme cytochromes"/>
    <property type="match status" value="1"/>
</dbReference>
<proteinExistence type="predicted"/>
<dbReference type="AlphaFoldDB" id="A0A382EVA8"/>
<gene>
    <name evidence="1" type="ORF">METZ01_LOCUS207086</name>
</gene>
<dbReference type="InterPro" id="IPR036280">
    <property type="entry name" value="Multihaem_cyt_sf"/>
</dbReference>
<protein>
    <submittedName>
        <fullName evidence="1">Uncharacterized protein</fullName>
    </submittedName>
</protein>
<dbReference type="Gene3D" id="3.90.10.10">
    <property type="entry name" value="Cytochrome C3"/>
    <property type="match status" value="1"/>
</dbReference>
<accession>A0A382EVA8</accession>
<dbReference type="InterPro" id="IPR047668">
    <property type="entry name" value="DsrJ"/>
</dbReference>
<evidence type="ECO:0000313" key="1">
    <source>
        <dbReference type="EMBL" id="SVB54232.1"/>
    </source>
</evidence>
<reference evidence="1" key="1">
    <citation type="submission" date="2018-05" db="EMBL/GenBank/DDBJ databases">
        <authorList>
            <person name="Lanie J.A."/>
            <person name="Ng W.-L."/>
            <person name="Kazmierczak K.M."/>
            <person name="Andrzejewski T.M."/>
            <person name="Davidsen T.M."/>
            <person name="Wayne K.J."/>
            <person name="Tettelin H."/>
            <person name="Glass J.I."/>
            <person name="Rusch D."/>
            <person name="Podicherti R."/>
            <person name="Tsui H.-C.T."/>
            <person name="Winkler M.E."/>
        </authorList>
    </citation>
    <scope>NUCLEOTIDE SEQUENCE</scope>
</reference>
<dbReference type="EMBL" id="UINC01046342">
    <property type="protein sequence ID" value="SVB54232.1"/>
    <property type="molecule type" value="Genomic_DNA"/>
</dbReference>